<dbReference type="Pfam" id="PF00881">
    <property type="entry name" value="Nitroreductase"/>
    <property type="match status" value="1"/>
</dbReference>
<proteinExistence type="predicted"/>
<dbReference type="SUPFAM" id="SSF55469">
    <property type="entry name" value="FMN-dependent nitroreductase-like"/>
    <property type="match status" value="1"/>
</dbReference>
<dbReference type="CDD" id="cd02142">
    <property type="entry name" value="McbC_SagB-like_oxidoreductase"/>
    <property type="match status" value="1"/>
</dbReference>
<feature type="domain" description="Nitroreductase" evidence="1">
    <location>
        <begin position="64"/>
        <end position="239"/>
    </location>
</feature>
<evidence type="ECO:0000259" key="1">
    <source>
        <dbReference type="Pfam" id="PF00881"/>
    </source>
</evidence>
<dbReference type="RefSeq" id="WP_165874442.1">
    <property type="nucleotide sequence ID" value="NZ_SMAA01000004.1"/>
</dbReference>
<dbReference type="EMBL" id="SMAA01000004">
    <property type="protein sequence ID" value="TCS80458.1"/>
    <property type="molecule type" value="Genomic_DNA"/>
</dbReference>
<dbReference type="Proteomes" id="UP000295188">
    <property type="component" value="Unassembled WGS sequence"/>
</dbReference>
<accession>A0A4R3KBM3</accession>
<dbReference type="AlphaFoldDB" id="A0A4R3KBM3"/>
<name>A0A4R3KBM3_9FIRM</name>
<organism evidence="2 3">
    <name type="scientific">Pectinatus cerevisiiphilus</name>
    <dbReference type="NCBI Taxonomy" id="86956"/>
    <lineage>
        <taxon>Bacteria</taxon>
        <taxon>Bacillati</taxon>
        <taxon>Bacillota</taxon>
        <taxon>Negativicutes</taxon>
        <taxon>Selenomonadales</taxon>
        <taxon>Selenomonadaceae</taxon>
        <taxon>Pectinatus</taxon>
    </lineage>
</organism>
<dbReference type="NCBIfam" id="TIGR03605">
    <property type="entry name" value="antibiot_sagB"/>
    <property type="match status" value="1"/>
</dbReference>
<keyword evidence="3" id="KW-1185">Reference proteome</keyword>
<reference evidence="2 3" key="1">
    <citation type="submission" date="2019-03" db="EMBL/GenBank/DDBJ databases">
        <title>Genomic Encyclopedia of Type Strains, Phase IV (KMG-IV): sequencing the most valuable type-strain genomes for metagenomic binning, comparative biology and taxonomic classification.</title>
        <authorList>
            <person name="Goeker M."/>
        </authorList>
    </citation>
    <scope>NUCLEOTIDE SEQUENCE [LARGE SCALE GENOMIC DNA]</scope>
    <source>
        <strain evidence="2 3">DSM 20467</strain>
    </source>
</reference>
<dbReference type="PANTHER" id="PTHR43745">
    <property type="entry name" value="NITROREDUCTASE MJ1384-RELATED"/>
    <property type="match status" value="1"/>
</dbReference>
<dbReference type="InterPro" id="IPR052544">
    <property type="entry name" value="Bacteriocin_Proc_Enz"/>
</dbReference>
<dbReference type="InterPro" id="IPR020051">
    <property type="entry name" value="SagB-type_dehydrogenase"/>
</dbReference>
<dbReference type="PANTHER" id="PTHR43745:SF2">
    <property type="entry name" value="NITROREDUCTASE MJ1384-RELATED"/>
    <property type="match status" value="1"/>
</dbReference>
<gene>
    <name evidence="2" type="ORF">EDC37_10460</name>
</gene>
<evidence type="ECO:0000313" key="2">
    <source>
        <dbReference type="EMBL" id="TCS80458.1"/>
    </source>
</evidence>
<dbReference type="InterPro" id="IPR029479">
    <property type="entry name" value="Nitroreductase"/>
</dbReference>
<dbReference type="GO" id="GO:0016491">
    <property type="term" value="F:oxidoreductase activity"/>
    <property type="evidence" value="ECO:0007669"/>
    <property type="project" value="InterPro"/>
</dbReference>
<protein>
    <submittedName>
        <fullName evidence="2">SagB-type dehydrogenase family enzyme</fullName>
    </submittedName>
</protein>
<sequence>MDNVKSAQDFLRESAWERGNVKPQVTERLPLELPALVTDKIIELPEPDLLDDRNINFLEMVELRASVRHYSDKPLALKELSYLLWCTQGVKMANDKATLRTVPSAGATHSLETYILVNNVEKLEAGVYRFLPIEHALVKIKADKTVISNCFSTYQVVLGSAVTFIWSTVIKRVASRYASRGYRYAFLDAGHVCQNLYLAAQTISAGVCALGSFDDKQINKALDFLPKEQFVVYGAALGKV</sequence>
<comment type="caution">
    <text evidence="2">The sequence shown here is derived from an EMBL/GenBank/DDBJ whole genome shotgun (WGS) entry which is preliminary data.</text>
</comment>
<dbReference type="Gene3D" id="3.40.109.10">
    <property type="entry name" value="NADH Oxidase"/>
    <property type="match status" value="1"/>
</dbReference>
<evidence type="ECO:0000313" key="3">
    <source>
        <dbReference type="Proteomes" id="UP000295188"/>
    </source>
</evidence>
<dbReference type="InterPro" id="IPR000415">
    <property type="entry name" value="Nitroreductase-like"/>
</dbReference>